<dbReference type="Gene3D" id="1.10.286.50">
    <property type="match status" value="1"/>
</dbReference>
<dbReference type="EMBL" id="LPWF01000025">
    <property type="protein sequence ID" value="ODR97605.1"/>
    <property type="molecule type" value="Genomic_DNA"/>
</dbReference>
<dbReference type="Gene3D" id="3.40.50.1000">
    <property type="entry name" value="HAD superfamily/HAD-like"/>
    <property type="match status" value="1"/>
</dbReference>
<dbReference type="AlphaFoldDB" id="A0A1E3VVR3"/>
<evidence type="ECO:0000313" key="2">
    <source>
        <dbReference type="Proteomes" id="UP000094472"/>
    </source>
</evidence>
<dbReference type="InterPro" id="IPR023214">
    <property type="entry name" value="HAD_sf"/>
</dbReference>
<keyword evidence="2" id="KW-1185">Reference proteome</keyword>
<dbReference type="Proteomes" id="UP000094472">
    <property type="component" value="Unassembled WGS sequence"/>
</dbReference>
<dbReference type="SUPFAM" id="SSF56784">
    <property type="entry name" value="HAD-like"/>
    <property type="match status" value="1"/>
</dbReference>
<sequence>MSETHDVIFLFDVDNTLLDNDRMKSDLGKHVEATFGEGANDRLWALYEEERAKHGYADFLGTLERFRLEHLHDPRALLLANWVMDYPFIERLYPDALGVVRHVRQWGLPVILTDGDGVFQPHKLERAGLWTAFDGHVLNYIHKEEELDSVRRAYPSRHYVLIDDKLKLLNAVKSAWGNAVTTVFPRQGHYANDPDSLADQGPADIEVDRIADLMEHDFSALSPA</sequence>
<accession>A0A1E3VVR3</accession>
<name>A0A1E3VVR3_9HYPH</name>
<protein>
    <submittedName>
        <fullName evidence="1">Haloacid dehalogenase</fullName>
    </submittedName>
</protein>
<dbReference type="RefSeq" id="WP_069441699.1">
    <property type="nucleotide sequence ID" value="NZ_LPWF01000025.1"/>
</dbReference>
<evidence type="ECO:0000313" key="1">
    <source>
        <dbReference type="EMBL" id="ODR97605.1"/>
    </source>
</evidence>
<dbReference type="STRING" id="1774969.AUC69_10850"/>
<dbReference type="Pfam" id="PF00702">
    <property type="entry name" value="Hydrolase"/>
    <property type="match status" value="1"/>
</dbReference>
<proteinExistence type="predicted"/>
<reference evidence="1 2" key="1">
    <citation type="journal article" date="2016" name="Environ. Microbiol.">
        <title>New Methyloceanibacter diversity from North Sea sediments includes methanotroph containing solely the soluble methane monooxygenase.</title>
        <authorList>
            <person name="Vekeman B."/>
            <person name="Kerckhof F.M."/>
            <person name="Cremers G."/>
            <person name="de Vos P."/>
            <person name="Vandamme P."/>
            <person name="Boon N."/>
            <person name="Op den Camp H.J."/>
            <person name="Heylen K."/>
        </authorList>
    </citation>
    <scope>NUCLEOTIDE SEQUENCE [LARGE SCALE GENOMIC DNA]</scope>
    <source>
        <strain evidence="1 2">R-67175</strain>
    </source>
</reference>
<dbReference type="InterPro" id="IPR036412">
    <property type="entry name" value="HAD-like_sf"/>
</dbReference>
<gene>
    <name evidence="1" type="ORF">AUC69_10850</name>
</gene>
<organism evidence="1 2">
    <name type="scientific">Methyloceanibacter superfactus</name>
    <dbReference type="NCBI Taxonomy" id="1774969"/>
    <lineage>
        <taxon>Bacteria</taxon>
        <taxon>Pseudomonadati</taxon>
        <taxon>Pseudomonadota</taxon>
        <taxon>Alphaproteobacteria</taxon>
        <taxon>Hyphomicrobiales</taxon>
        <taxon>Hyphomicrobiaceae</taxon>
        <taxon>Methyloceanibacter</taxon>
    </lineage>
</organism>
<comment type="caution">
    <text evidence="1">The sequence shown here is derived from an EMBL/GenBank/DDBJ whole genome shotgun (WGS) entry which is preliminary data.</text>
</comment>
<dbReference type="OrthoDB" id="152220at2"/>